<dbReference type="AlphaFoldDB" id="A0A6A0B3P9"/>
<dbReference type="PRINTS" id="PR00344">
    <property type="entry name" value="BCTRLSENSOR"/>
</dbReference>
<dbReference type="GO" id="GO:0005886">
    <property type="term" value="C:plasma membrane"/>
    <property type="evidence" value="ECO:0007669"/>
    <property type="project" value="TreeGrafter"/>
</dbReference>
<dbReference type="Gene3D" id="3.30.565.10">
    <property type="entry name" value="Histidine kinase-like ATPase, C-terminal domain"/>
    <property type="match status" value="1"/>
</dbReference>
<keyword evidence="12" id="KW-1185">Reference proteome</keyword>
<evidence type="ECO:0000256" key="2">
    <source>
        <dbReference type="ARBA" id="ARBA00004370"/>
    </source>
</evidence>
<evidence type="ECO:0000256" key="5">
    <source>
        <dbReference type="ARBA" id="ARBA00022679"/>
    </source>
</evidence>
<dbReference type="GO" id="GO:0004721">
    <property type="term" value="F:phosphoprotein phosphatase activity"/>
    <property type="evidence" value="ECO:0007669"/>
    <property type="project" value="TreeGrafter"/>
</dbReference>
<dbReference type="InterPro" id="IPR050351">
    <property type="entry name" value="BphY/WalK/GraS-like"/>
</dbReference>
<feature type="region of interest" description="Disordered" evidence="8">
    <location>
        <begin position="80"/>
        <end position="104"/>
    </location>
</feature>
<dbReference type="InterPro" id="IPR036097">
    <property type="entry name" value="HisK_dim/P_sf"/>
</dbReference>
<dbReference type="GO" id="GO:0016036">
    <property type="term" value="P:cellular response to phosphate starvation"/>
    <property type="evidence" value="ECO:0007669"/>
    <property type="project" value="TreeGrafter"/>
</dbReference>
<evidence type="ECO:0000313" key="11">
    <source>
        <dbReference type="EMBL" id="GFH39772.1"/>
    </source>
</evidence>
<evidence type="ECO:0000256" key="6">
    <source>
        <dbReference type="ARBA" id="ARBA00022777"/>
    </source>
</evidence>
<keyword evidence="9" id="KW-0812">Transmembrane</keyword>
<evidence type="ECO:0000256" key="1">
    <source>
        <dbReference type="ARBA" id="ARBA00000085"/>
    </source>
</evidence>
<dbReference type="EMBL" id="BLLH01000001">
    <property type="protein sequence ID" value="GFH39772.1"/>
    <property type="molecule type" value="Genomic_DNA"/>
</dbReference>
<evidence type="ECO:0000256" key="3">
    <source>
        <dbReference type="ARBA" id="ARBA00012438"/>
    </source>
</evidence>
<dbReference type="Pfam" id="PF00512">
    <property type="entry name" value="HisKA"/>
    <property type="match status" value="1"/>
</dbReference>
<keyword evidence="5" id="KW-0808">Transferase</keyword>
<dbReference type="InterPro" id="IPR004358">
    <property type="entry name" value="Sig_transdc_His_kin-like_C"/>
</dbReference>
<gene>
    <name evidence="11" type="primary">kinF</name>
    <name evidence="11" type="ORF">Hs20B_01700</name>
</gene>
<keyword evidence="4" id="KW-0597">Phosphoprotein</keyword>
<keyword evidence="6 11" id="KW-0418">Kinase</keyword>
<dbReference type="PANTHER" id="PTHR45453">
    <property type="entry name" value="PHOSPHATE REGULON SENSOR PROTEIN PHOR"/>
    <property type="match status" value="1"/>
</dbReference>
<feature type="compositionally biased region" description="Polar residues" evidence="8">
    <location>
        <begin position="80"/>
        <end position="98"/>
    </location>
</feature>
<accession>A0A6A0B3P9</accession>
<evidence type="ECO:0000256" key="4">
    <source>
        <dbReference type="ARBA" id="ARBA00022553"/>
    </source>
</evidence>
<dbReference type="SUPFAM" id="SSF47384">
    <property type="entry name" value="Homodimeric domain of signal transducing histidine kinase"/>
    <property type="match status" value="1"/>
</dbReference>
<dbReference type="SUPFAM" id="SSF55874">
    <property type="entry name" value="ATPase domain of HSP90 chaperone/DNA topoisomerase II/histidine kinase"/>
    <property type="match status" value="1"/>
</dbReference>
<dbReference type="Gene3D" id="1.10.287.130">
    <property type="match status" value="1"/>
</dbReference>
<dbReference type="Pfam" id="PF02518">
    <property type="entry name" value="HATPase_c"/>
    <property type="match status" value="1"/>
</dbReference>
<feature type="domain" description="Histidine kinase" evidence="10">
    <location>
        <begin position="241"/>
        <end position="455"/>
    </location>
</feature>
<organism evidence="11 12">
    <name type="scientific">Pseudolactococcus insecticola</name>
    <dbReference type="NCBI Taxonomy" id="2709158"/>
    <lineage>
        <taxon>Bacteria</taxon>
        <taxon>Bacillati</taxon>
        <taxon>Bacillota</taxon>
        <taxon>Bacilli</taxon>
        <taxon>Lactobacillales</taxon>
        <taxon>Streptococcaceae</taxon>
        <taxon>Pseudolactococcus</taxon>
    </lineage>
</organism>
<dbReference type="SMART" id="SM00387">
    <property type="entry name" value="HATPase_c"/>
    <property type="match status" value="1"/>
</dbReference>
<evidence type="ECO:0000259" key="10">
    <source>
        <dbReference type="PROSITE" id="PS50109"/>
    </source>
</evidence>
<name>A0A6A0B3P9_9LACT</name>
<dbReference type="PROSITE" id="PS50109">
    <property type="entry name" value="HIS_KIN"/>
    <property type="match status" value="1"/>
</dbReference>
<dbReference type="FunFam" id="3.30.565.10:FF:000006">
    <property type="entry name" value="Sensor histidine kinase WalK"/>
    <property type="match status" value="1"/>
</dbReference>
<dbReference type="CDD" id="cd00082">
    <property type="entry name" value="HisKA"/>
    <property type="match status" value="1"/>
</dbReference>
<dbReference type="PANTHER" id="PTHR45453:SF1">
    <property type="entry name" value="PHOSPHATE REGULON SENSOR PROTEIN PHOR"/>
    <property type="match status" value="1"/>
</dbReference>
<reference evidence="11 12" key="1">
    <citation type="submission" date="2020-02" db="EMBL/GenBank/DDBJ databases">
        <title>Draft genome sequence of Lactococcus sp. Hs20B0-1.</title>
        <authorList>
            <person name="Noda S."/>
            <person name="Yuki M."/>
            <person name="Ohkuma M."/>
        </authorList>
    </citation>
    <scope>NUCLEOTIDE SEQUENCE [LARGE SCALE GENOMIC DNA]</scope>
    <source>
        <strain evidence="11 12">Hs20B0-1</strain>
    </source>
</reference>
<keyword evidence="7" id="KW-0902">Two-component regulatory system</keyword>
<proteinExistence type="predicted"/>
<protein>
    <recommendedName>
        <fullName evidence="3">histidine kinase</fullName>
        <ecNumber evidence="3">2.7.13.3</ecNumber>
    </recommendedName>
</protein>
<dbReference type="GO" id="GO:0000155">
    <property type="term" value="F:phosphorelay sensor kinase activity"/>
    <property type="evidence" value="ECO:0007669"/>
    <property type="project" value="InterPro"/>
</dbReference>
<comment type="subcellular location">
    <subcellularLocation>
        <location evidence="2">Membrane</location>
    </subcellularLocation>
</comment>
<dbReference type="Proteomes" id="UP000475928">
    <property type="component" value="Unassembled WGS sequence"/>
</dbReference>
<comment type="catalytic activity">
    <reaction evidence="1">
        <text>ATP + protein L-histidine = ADP + protein N-phospho-L-histidine.</text>
        <dbReference type="EC" id="2.7.13.3"/>
    </reaction>
</comment>
<dbReference type="EC" id="2.7.13.3" evidence="3"/>
<evidence type="ECO:0000256" key="9">
    <source>
        <dbReference type="SAM" id="Phobius"/>
    </source>
</evidence>
<keyword evidence="9" id="KW-1133">Transmembrane helix</keyword>
<evidence type="ECO:0000313" key="12">
    <source>
        <dbReference type="Proteomes" id="UP000475928"/>
    </source>
</evidence>
<dbReference type="SMART" id="SM00388">
    <property type="entry name" value="HisKA"/>
    <property type="match status" value="1"/>
</dbReference>
<feature type="transmembrane region" description="Helical" evidence="9">
    <location>
        <begin position="200"/>
        <end position="220"/>
    </location>
</feature>
<dbReference type="InterPro" id="IPR036890">
    <property type="entry name" value="HATPase_C_sf"/>
</dbReference>
<comment type="caution">
    <text evidence="11">The sequence shown here is derived from an EMBL/GenBank/DDBJ whole genome shotgun (WGS) entry which is preliminary data.</text>
</comment>
<dbReference type="InterPro" id="IPR005467">
    <property type="entry name" value="His_kinase_dom"/>
</dbReference>
<sequence>MRMKKIKPFKSIHVKQFWKSDSRNFLHFFVVFTIIFAALTMIILQTLTTGIYKTTDENIANLTKNPQMLATLALRGSSESNATDASQAKNQSDDTAAQTPPVHVTNFTPNQTVLLYDKNGKILNANTDLTTATVAADAIFRKSSVGKLNRVTIANPYGKDMLYRTKLLKVHFTGVSTNIAYIQIFVNVDQLSESLARSQVVILTTMVVFWVISLGASIYLSRWSMKPVIAAYEKQKNFVENASHELRTPLAILQNRLELLFQRPMATIIDESENVSQSLAEVRNMRILTSNLLNLAKRDDGIKPVYTQVTRHYFEKIFENYAMLAENAGKTFSSELQLDGNVKLDEALIKQLLTILFDNAMKYTDDDGQINIRVEKVSQNLILTTSDNGPGISDDDKKKIFDRFYRVDKARTRQTGGFGLGLSLAQQIVQSCNGKIEVHDNKPKGSQFIVKMKAV</sequence>
<feature type="transmembrane region" description="Helical" evidence="9">
    <location>
        <begin position="25"/>
        <end position="44"/>
    </location>
</feature>
<evidence type="ECO:0000256" key="7">
    <source>
        <dbReference type="ARBA" id="ARBA00023012"/>
    </source>
</evidence>
<keyword evidence="9" id="KW-0472">Membrane</keyword>
<evidence type="ECO:0000256" key="8">
    <source>
        <dbReference type="SAM" id="MobiDB-lite"/>
    </source>
</evidence>
<dbReference type="InterPro" id="IPR003661">
    <property type="entry name" value="HisK_dim/P_dom"/>
</dbReference>
<dbReference type="InterPro" id="IPR003594">
    <property type="entry name" value="HATPase_dom"/>
</dbReference>
<dbReference type="CDD" id="cd00075">
    <property type="entry name" value="HATPase"/>
    <property type="match status" value="1"/>
</dbReference>